<dbReference type="SUPFAM" id="SSF49777">
    <property type="entry name" value="PEBP-like"/>
    <property type="match status" value="1"/>
</dbReference>
<comment type="caution">
    <text evidence="1">The sequence shown here is derived from an EMBL/GenBank/DDBJ whole genome shotgun (WGS) entry which is preliminary data.</text>
</comment>
<dbReference type="Pfam" id="PF01161">
    <property type="entry name" value="PBP"/>
    <property type="match status" value="1"/>
</dbReference>
<dbReference type="EMBL" id="WTYK01000005">
    <property type="protein sequence ID" value="MXP41972.1"/>
    <property type="molecule type" value="Genomic_DNA"/>
</dbReference>
<dbReference type="InterPro" id="IPR008914">
    <property type="entry name" value="PEBP"/>
</dbReference>
<dbReference type="Gene3D" id="3.90.280.10">
    <property type="entry name" value="PEBP-like"/>
    <property type="match status" value="1"/>
</dbReference>
<keyword evidence="2" id="KW-1185">Reference proteome</keyword>
<reference evidence="1 2" key="1">
    <citation type="submission" date="2019-12" db="EMBL/GenBank/DDBJ databases">
        <title>Genomic-based taxomic classification of the family Erythrobacteraceae.</title>
        <authorList>
            <person name="Xu L."/>
        </authorList>
    </citation>
    <scope>NUCLEOTIDE SEQUENCE [LARGE SCALE GENOMIC DNA]</scope>
    <source>
        <strain evidence="1 2">MCCC 1K02066</strain>
    </source>
</reference>
<dbReference type="RefSeq" id="WP_160746832.1">
    <property type="nucleotide sequence ID" value="NZ_WTYK01000005.1"/>
</dbReference>
<dbReference type="InterPro" id="IPR036610">
    <property type="entry name" value="PEBP-like_sf"/>
</dbReference>
<accession>A0A6I4UST2</accession>
<protein>
    <submittedName>
        <fullName evidence="1">YbhB/YbcL family Raf kinase inhibitor-like protein</fullName>
    </submittedName>
</protein>
<evidence type="ECO:0000313" key="2">
    <source>
        <dbReference type="Proteomes" id="UP000469159"/>
    </source>
</evidence>
<dbReference type="CDD" id="cd00865">
    <property type="entry name" value="PEBP_bact_arch"/>
    <property type="match status" value="1"/>
</dbReference>
<dbReference type="OrthoDB" id="9797506at2"/>
<dbReference type="PANTHER" id="PTHR30289">
    <property type="entry name" value="UNCHARACTERIZED PROTEIN YBCL-RELATED"/>
    <property type="match status" value="1"/>
</dbReference>
<dbReference type="InterPro" id="IPR005247">
    <property type="entry name" value="YbhB_YbcL/LppC-like"/>
</dbReference>
<gene>
    <name evidence="1" type="ORF">GRI75_10005</name>
</gene>
<dbReference type="NCBIfam" id="TIGR00481">
    <property type="entry name" value="YbhB/YbcL family Raf kinase inhibitor-like protein"/>
    <property type="match status" value="1"/>
</dbReference>
<name>A0A6I4UST2_9SPHN</name>
<sequence length="203" mass="21575">MHDNVPAWLGKALKNARAGHAKLTIAQIGGEDVLNKGGFKLTSPAFADGEELDPCFTAEEEDSVAPPLEWTAPPAGAQELAIVVEDPDAPTSEPFCHWLVWGLAPQKGKLLEGEVPPRVGKNAFNNSEWLLPDPPTGQGAHDYVFQIFALDLPLALMPGAGRADLVAAMKGHVVAAAVLTGTYEKNEGGDDFDGEQDETELLN</sequence>
<dbReference type="AlphaFoldDB" id="A0A6I4UST2"/>
<evidence type="ECO:0000313" key="1">
    <source>
        <dbReference type="EMBL" id="MXP41972.1"/>
    </source>
</evidence>
<dbReference type="Proteomes" id="UP000469159">
    <property type="component" value="Unassembled WGS sequence"/>
</dbReference>
<proteinExistence type="predicted"/>
<dbReference type="PANTHER" id="PTHR30289:SF1">
    <property type="entry name" value="PEBP (PHOSPHATIDYLETHANOLAMINE-BINDING PROTEIN) FAMILY PROTEIN"/>
    <property type="match status" value="1"/>
</dbReference>
<organism evidence="1 2">
    <name type="scientific">Croceibacterium soli</name>
    <dbReference type="NCBI Taxonomy" id="1739690"/>
    <lineage>
        <taxon>Bacteria</taxon>
        <taxon>Pseudomonadati</taxon>
        <taxon>Pseudomonadota</taxon>
        <taxon>Alphaproteobacteria</taxon>
        <taxon>Sphingomonadales</taxon>
        <taxon>Erythrobacteraceae</taxon>
        <taxon>Croceibacterium</taxon>
    </lineage>
</organism>